<proteinExistence type="predicted"/>
<name>A0A0P0WTL6_ORYSJ</name>
<feature type="region of interest" description="Disordered" evidence="1">
    <location>
        <begin position="480"/>
        <end position="500"/>
    </location>
</feature>
<evidence type="ECO:0000313" key="2">
    <source>
        <dbReference type="EMBL" id="BAS96395.1"/>
    </source>
</evidence>
<dbReference type="Gramene" id="Os06t0172901-00">
    <property type="protein sequence ID" value="Os06t0172901-00"/>
    <property type="gene ID" value="Os06g0172901"/>
</dbReference>
<dbReference type="InParanoid" id="A0A0P0WTL6"/>
<feature type="region of interest" description="Disordered" evidence="1">
    <location>
        <begin position="15"/>
        <end position="35"/>
    </location>
</feature>
<reference evidence="2 3" key="2">
    <citation type="journal article" date="2013" name="Plant Cell Physiol.">
        <title>Rice Annotation Project Database (RAP-DB): an integrative and interactive database for rice genomics.</title>
        <authorList>
            <person name="Sakai H."/>
            <person name="Lee S.S."/>
            <person name="Tanaka T."/>
            <person name="Numa H."/>
            <person name="Kim J."/>
            <person name="Kawahara Y."/>
            <person name="Wakimoto H."/>
            <person name="Yang C.C."/>
            <person name="Iwamoto M."/>
            <person name="Abe T."/>
            <person name="Yamada Y."/>
            <person name="Muto A."/>
            <person name="Inokuchi H."/>
            <person name="Ikemura T."/>
            <person name="Matsumoto T."/>
            <person name="Sasaki T."/>
            <person name="Itoh T."/>
        </authorList>
    </citation>
    <scope>NUCLEOTIDE SEQUENCE [LARGE SCALE GENOMIC DNA]</scope>
    <source>
        <strain evidence="3">cv. Nipponbare</strain>
    </source>
</reference>
<evidence type="ECO:0000313" key="3">
    <source>
        <dbReference type="Proteomes" id="UP000059680"/>
    </source>
</evidence>
<dbReference type="FunCoup" id="A0A0P0WTL6">
    <property type="interactions" value="2"/>
</dbReference>
<reference evidence="2 3" key="3">
    <citation type="journal article" date="2013" name="Rice">
        <title>Improvement of the Oryza sativa Nipponbare reference genome using next generation sequence and optical map data.</title>
        <authorList>
            <person name="Kawahara Y."/>
            <person name="de la Bastide M."/>
            <person name="Hamilton J.P."/>
            <person name="Kanamori H."/>
            <person name="McCombie W.R."/>
            <person name="Ouyang S."/>
            <person name="Schwartz D.C."/>
            <person name="Tanaka T."/>
            <person name="Wu J."/>
            <person name="Zhou S."/>
            <person name="Childs K.L."/>
            <person name="Davidson R.M."/>
            <person name="Lin H."/>
            <person name="Quesada-Ocampo L."/>
            <person name="Vaillancourt B."/>
            <person name="Sakai H."/>
            <person name="Lee S.S."/>
            <person name="Kim J."/>
            <person name="Numa H."/>
            <person name="Itoh T."/>
            <person name="Buell C.R."/>
            <person name="Matsumoto T."/>
        </authorList>
    </citation>
    <scope>NUCLEOTIDE SEQUENCE [LARGE SCALE GENOMIC DNA]</scope>
    <source>
        <strain evidence="3">cv. Nipponbare</strain>
    </source>
</reference>
<dbReference type="AlphaFoldDB" id="A0A0P0WTL6"/>
<keyword evidence="3" id="KW-1185">Reference proteome</keyword>
<feature type="compositionally biased region" description="Gly residues" evidence="1">
    <location>
        <begin position="381"/>
        <end position="397"/>
    </location>
</feature>
<feature type="non-terminal residue" evidence="2">
    <location>
        <position position="500"/>
    </location>
</feature>
<protein>
    <submittedName>
        <fullName evidence="2">Os06g0172901 protein</fullName>
    </submittedName>
</protein>
<gene>
    <name evidence="2" type="ordered locus">Os06g0172901</name>
    <name evidence="2" type="ORF">OSNPB_060172901</name>
</gene>
<accession>A0A0P0WTL6</accession>
<reference evidence="3" key="1">
    <citation type="journal article" date="2005" name="Nature">
        <title>The map-based sequence of the rice genome.</title>
        <authorList>
            <consortium name="International rice genome sequencing project (IRGSP)"/>
            <person name="Matsumoto T."/>
            <person name="Wu J."/>
            <person name="Kanamori H."/>
            <person name="Katayose Y."/>
            <person name="Fujisawa M."/>
            <person name="Namiki N."/>
            <person name="Mizuno H."/>
            <person name="Yamamoto K."/>
            <person name="Antonio B.A."/>
            <person name="Baba T."/>
            <person name="Sakata K."/>
            <person name="Nagamura Y."/>
            <person name="Aoki H."/>
            <person name="Arikawa K."/>
            <person name="Arita K."/>
            <person name="Bito T."/>
            <person name="Chiden Y."/>
            <person name="Fujitsuka N."/>
            <person name="Fukunaka R."/>
            <person name="Hamada M."/>
            <person name="Harada C."/>
            <person name="Hayashi A."/>
            <person name="Hijishita S."/>
            <person name="Honda M."/>
            <person name="Hosokawa S."/>
            <person name="Ichikawa Y."/>
            <person name="Idonuma A."/>
            <person name="Iijima M."/>
            <person name="Ikeda M."/>
            <person name="Ikeno M."/>
            <person name="Ito K."/>
            <person name="Ito S."/>
            <person name="Ito T."/>
            <person name="Ito Y."/>
            <person name="Ito Y."/>
            <person name="Iwabuchi A."/>
            <person name="Kamiya K."/>
            <person name="Karasawa W."/>
            <person name="Kurita K."/>
            <person name="Katagiri S."/>
            <person name="Kikuta A."/>
            <person name="Kobayashi H."/>
            <person name="Kobayashi N."/>
            <person name="Machita K."/>
            <person name="Maehara T."/>
            <person name="Masukawa M."/>
            <person name="Mizubayashi T."/>
            <person name="Mukai Y."/>
            <person name="Nagasaki H."/>
            <person name="Nagata Y."/>
            <person name="Naito S."/>
            <person name="Nakashima M."/>
            <person name="Nakama Y."/>
            <person name="Nakamichi Y."/>
            <person name="Nakamura M."/>
            <person name="Meguro A."/>
            <person name="Negishi M."/>
            <person name="Ohta I."/>
            <person name="Ohta T."/>
            <person name="Okamoto M."/>
            <person name="Ono N."/>
            <person name="Saji S."/>
            <person name="Sakaguchi M."/>
            <person name="Sakai K."/>
            <person name="Shibata M."/>
            <person name="Shimokawa T."/>
            <person name="Song J."/>
            <person name="Takazaki Y."/>
            <person name="Terasawa K."/>
            <person name="Tsugane M."/>
            <person name="Tsuji K."/>
            <person name="Ueda S."/>
            <person name="Waki K."/>
            <person name="Yamagata H."/>
            <person name="Yamamoto M."/>
            <person name="Yamamoto S."/>
            <person name="Yamane H."/>
            <person name="Yoshiki S."/>
            <person name="Yoshihara R."/>
            <person name="Yukawa K."/>
            <person name="Zhong H."/>
            <person name="Yano M."/>
            <person name="Yuan Q."/>
            <person name="Ouyang S."/>
            <person name="Liu J."/>
            <person name="Jones K.M."/>
            <person name="Gansberger K."/>
            <person name="Moffat K."/>
            <person name="Hill J."/>
            <person name="Bera J."/>
            <person name="Fadrosh D."/>
            <person name="Jin S."/>
            <person name="Johri S."/>
            <person name="Kim M."/>
            <person name="Overton L."/>
            <person name="Reardon M."/>
            <person name="Tsitrin T."/>
            <person name="Vuong H."/>
            <person name="Weaver B."/>
            <person name="Ciecko A."/>
            <person name="Tallon L."/>
            <person name="Jackson J."/>
            <person name="Pai G."/>
            <person name="Aken S.V."/>
            <person name="Utterback T."/>
            <person name="Reidmuller S."/>
            <person name="Feldblyum T."/>
            <person name="Hsiao J."/>
            <person name="Zismann V."/>
            <person name="Iobst S."/>
            <person name="de Vazeille A.R."/>
            <person name="Buell C.R."/>
            <person name="Ying K."/>
            <person name="Li Y."/>
            <person name="Lu T."/>
            <person name="Huang Y."/>
            <person name="Zhao Q."/>
            <person name="Feng Q."/>
            <person name="Zhang L."/>
            <person name="Zhu J."/>
            <person name="Weng Q."/>
            <person name="Mu J."/>
            <person name="Lu Y."/>
            <person name="Fan D."/>
            <person name="Liu Y."/>
            <person name="Guan J."/>
            <person name="Zhang Y."/>
            <person name="Yu S."/>
            <person name="Liu X."/>
            <person name="Zhang Y."/>
            <person name="Hong G."/>
            <person name="Han B."/>
            <person name="Choisne N."/>
            <person name="Demange N."/>
            <person name="Orjeda G."/>
            <person name="Samain S."/>
            <person name="Cattolico L."/>
            <person name="Pelletier E."/>
            <person name="Couloux A."/>
            <person name="Segurens B."/>
            <person name="Wincker P."/>
            <person name="D'Hont A."/>
            <person name="Scarpelli C."/>
            <person name="Weissenbach J."/>
            <person name="Salanoubat M."/>
            <person name="Quetier F."/>
            <person name="Yu Y."/>
            <person name="Kim H.R."/>
            <person name="Rambo T."/>
            <person name="Currie J."/>
            <person name="Collura K."/>
            <person name="Luo M."/>
            <person name="Yang T."/>
            <person name="Ammiraju J.S.S."/>
            <person name="Engler F."/>
            <person name="Soderlund C."/>
            <person name="Wing R.A."/>
            <person name="Palmer L.E."/>
            <person name="de la Bastide M."/>
            <person name="Spiegel L."/>
            <person name="Nascimento L."/>
            <person name="Zutavern T."/>
            <person name="O'Shaughnessy A."/>
            <person name="Dike S."/>
            <person name="Dedhia N."/>
            <person name="Preston R."/>
            <person name="Balija V."/>
            <person name="McCombie W.R."/>
            <person name="Chow T."/>
            <person name="Chen H."/>
            <person name="Chung M."/>
            <person name="Chen C."/>
            <person name="Shaw J."/>
            <person name="Wu H."/>
            <person name="Hsiao K."/>
            <person name="Chao Y."/>
            <person name="Chu M."/>
            <person name="Cheng C."/>
            <person name="Hour A."/>
            <person name="Lee P."/>
            <person name="Lin S."/>
            <person name="Lin Y."/>
            <person name="Liou J."/>
            <person name="Liu S."/>
            <person name="Hsing Y."/>
            <person name="Raghuvanshi S."/>
            <person name="Mohanty A."/>
            <person name="Bharti A.K."/>
            <person name="Gaur A."/>
            <person name="Gupta V."/>
            <person name="Kumar D."/>
            <person name="Ravi V."/>
            <person name="Vij S."/>
            <person name="Kapur A."/>
            <person name="Khurana P."/>
            <person name="Khurana P."/>
            <person name="Khurana J.P."/>
            <person name="Tyagi A.K."/>
            <person name="Gaikwad K."/>
            <person name="Singh A."/>
            <person name="Dalal V."/>
            <person name="Srivastava S."/>
            <person name="Dixit A."/>
            <person name="Pal A.K."/>
            <person name="Ghazi I.A."/>
            <person name="Yadav M."/>
            <person name="Pandit A."/>
            <person name="Bhargava A."/>
            <person name="Sureshbabu K."/>
            <person name="Batra K."/>
            <person name="Sharma T.R."/>
            <person name="Mohapatra T."/>
            <person name="Singh N.K."/>
            <person name="Messing J."/>
            <person name="Nelson A.B."/>
            <person name="Fuks G."/>
            <person name="Kavchok S."/>
            <person name="Keizer G."/>
            <person name="Linton E."/>
            <person name="Llaca V."/>
            <person name="Song R."/>
            <person name="Tanyolac B."/>
            <person name="Young S."/>
            <person name="Ho-Il K."/>
            <person name="Hahn J.H."/>
            <person name="Sangsakoo G."/>
            <person name="Vanavichit A."/>
            <person name="de Mattos Luiz.A.T."/>
            <person name="Zimmer P.D."/>
            <person name="Malone G."/>
            <person name="Dellagostin O."/>
            <person name="de Oliveira A.C."/>
            <person name="Bevan M."/>
            <person name="Bancroft I."/>
            <person name="Minx P."/>
            <person name="Cordum H."/>
            <person name="Wilson R."/>
            <person name="Cheng Z."/>
            <person name="Jin W."/>
            <person name="Jiang J."/>
            <person name="Leong S.A."/>
            <person name="Iwama H."/>
            <person name="Gojobori T."/>
            <person name="Itoh T."/>
            <person name="Niimura Y."/>
            <person name="Fujii Y."/>
            <person name="Habara T."/>
            <person name="Sakai H."/>
            <person name="Sato Y."/>
            <person name="Wilson G."/>
            <person name="Kumar K."/>
            <person name="McCouch S."/>
            <person name="Juretic N."/>
            <person name="Hoen D."/>
            <person name="Wright S."/>
            <person name="Bruskiewich R."/>
            <person name="Bureau T."/>
            <person name="Miyao A."/>
            <person name="Hirochika H."/>
            <person name="Nishikawa T."/>
            <person name="Kadowaki K."/>
            <person name="Sugiura M."/>
            <person name="Burr B."/>
            <person name="Sasaki T."/>
        </authorList>
    </citation>
    <scope>NUCLEOTIDE SEQUENCE [LARGE SCALE GENOMIC DNA]</scope>
    <source>
        <strain evidence="3">cv. Nipponbare</strain>
    </source>
</reference>
<sequence>MFQIFSKLTPSRAGSVKRQSLVGRPGSHARRTEPSGKTIFFSSSKLNELCEPDIDRAAADRPRRSVVVAGRMKRVEHVPIREHELAEEYAVVRHRGNVDRVRHRIPRVEIIRCSHHCLNVNRVPVEGVGVVAHAGDDAVLREVLGNGGVEGLVELAGERDAAAVAGAERLQDALHVDLDAVDAGGGEVGVELVVEAVHGARVHEPEPLGGEHVGLHAGLVLDDARRDVGELHVGVVPLHPRDAGADAAPVAGDGVPDVDVLEAVLLLRGAHHRLDAGGRVVAVLELAVLLDSGEPREERLLVLGVGAGVVGVLVVGADGLPAVVDDDELGRRATGGEAAEAGLDALLGDVLVEGVPGAPPEVVDDARELLLGADAERLEAGLGGGDGAGDGGEGVGVRGADEERAVERRGARARVAALDAELELVAARAAPLEAGPERALDEREEDEVRRVTPAAIDAGLGLHQQELRLVRHVAALLPHPLRHPPQLEPEARHESHPPAS</sequence>
<feature type="compositionally biased region" description="Basic and acidic residues" evidence="1">
    <location>
        <begin position="489"/>
        <end position="500"/>
    </location>
</feature>
<dbReference type="EMBL" id="AP014962">
    <property type="protein sequence ID" value="BAS96395.1"/>
    <property type="molecule type" value="Genomic_DNA"/>
</dbReference>
<dbReference type="Proteomes" id="UP000059680">
    <property type="component" value="Chromosome 6"/>
</dbReference>
<feature type="region of interest" description="Disordered" evidence="1">
    <location>
        <begin position="381"/>
        <end position="403"/>
    </location>
</feature>
<organism evidence="2 3">
    <name type="scientific">Oryza sativa subsp. japonica</name>
    <name type="common">Rice</name>
    <dbReference type="NCBI Taxonomy" id="39947"/>
    <lineage>
        <taxon>Eukaryota</taxon>
        <taxon>Viridiplantae</taxon>
        <taxon>Streptophyta</taxon>
        <taxon>Embryophyta</taxon>
        <taxon>Tracheophyta</taxon>
        <taxon>Spermatophyta</taxon>
        <taxon>Magnoliopsida</taxon>
        <taxon>Liliopsida</taxon>
        <taxon>Poales</taxon>
        <taxon>Poaceae</taxon>
        <taxon>BOP clade</taxon>
        <taxon>Oryzoideae</taxon>
        <taxon>Oryzeae</taxon>
        <taxon>Oryzinae</taxon>
        <taxon>Oryza</taxon>
        <taxon>Oryza sativa</taxon>
    </lineage>
</organism>
<evidence type="ECO:0000256" key="1">
    <source>
        <dbReference type="SAM" id="MobiDB-lite"/>
    </source>
</evidence>
<dbReference type="PaxDb" id="39947-A0A0P0WTL6"/>